<evidence type="ECO:0000313" key="1">
    <source>
        <dbReference type="EMBL" id="GIQ83425.1"/>
    </source>
</evidence>
<reference evidence="1 2" key="1">
    <citation type="journal article" date="2018" name="PLoS ONE">
        <title>The draft genome of Kipferlia bialata reveals reductive genome evolution in fornicate parasites.</title>
        <authorList>
            <person name="Tanifuji G."/>
            <person name="Takabayashi S."/>
            <person name="Kume K."/>
            <person name="Takagi M."/>
            <person name="Nakayama T."/>
            <person name="Kamikawa R."/>
            <person name="Inagaki Y."/>
            <person name="Hashimoto T."/>
        </authorList>
    </citation>
    <scope>NUCLEOTIDE SEQUENCE [LARGE SCALE GENOMIC DNA]</scope>
    <source>
        <strain evidence="1">NY0173</strain>
    </source>
</reference>
<sequence>MTTGSIRSRMLDIAHEDCRYLPDKIETYEKEDPHNPDPGLLRLRTRGAFLFNWWVGAKPGDVCTKSVPTIKYNAPHRYHWSNQVYQTIPMYLGTTHVAVGFVDLGTLLCADIRGVEGEGEGAGPLSYVGYEMVAHNVAKSLILWHMMQGEGDIRDVGDMVLQVWFSSSWEPRTEAAFRAAAVAALSALSPDTKGWLDIVAVLRHWIEPANAAPPLARCRELWQAQHELCLCHCLKRPCDRRAVAAYELAGDFAVPPTPAGTECDLVGSMVLYCSPDGTPPGVKDEKVFSCAPFDEVCRECRQAEEAEGAEVSVVTGVERWLRGKVHNLIPRARDGSVTVSLHLGDITDKAVVKSVAAMAPRTMSWSNVLDYIPAKAFHTLAKQCGGKTCTHNGLLDIHHTPMRLKVLTLYRQFQVKVAQETGVLPYLRLPIPEMPVNGASYFLQHMLFHRDVILM</sequence>
<proteinExistence type="predicted"/>
<accession>A0A9K3CWG2</accession>
<keyword evidence="2" id="KW-1185">Reference proteome</keyword>
<evidence type="ECO:0000313" key="2">
    <source>
        <dbReference type="Proteomes" id="UP000265618"/>
    </source>
</evidence>
<dbReference type="OrthoDB" id="551739at2759"/>
<dbReference type="EMBL" id="BDIP01001044">
    <property type="protein sequence ID" value="GIQ83425.1"/>
    <property type="molecule type" value="Genomic_DNA"/>
</dbReference>
<dbReference type="AlphaFoldDB" id="A0A9K3CWG2"/>
<protein>
    <submittedName>
        <fullName evidence="1">Uncharacterized protein</fullName>
    </submittedName>
</protein>
<name>A0A9K3CWG2_9EUKA</name>
<comment type="caution">
    <text evidence="1">The sequence shown here is derived from an EMBL/GenBank/DDBJ whole genome shotgun (WGS) entry which is preliminary data.</text>
</comment>
<dbReference type="Proteomes" id="UP000265618">
    <property type="component" value="Unassembled WGS sequence"/>
</dbReference>
<gene>
    <name evidence="1" type="ORF">KIPB_004743</name>
</gene>
<organism evidence="1 2">
    <name type="scientific">Kipferlia bialata</name>
    <dbReference type="NCBI Taxonomy" id="797122"/>
    <lineage>
        <taxon>Eukaryota</taxon>
        <taxon>Metamonada</taxon>
        <taxon>Carpediemonas-like organisms</taxon>
        <taxon>Kipferlia</taxon>
    </lineage>
</organism>